<dbReference type="AlphaFoldDB" id="A0A6J4GG61"/>
<dbReference type="EMBL" id="CADCSU010000068">
    <property type="protein sequence ID" value="CAA9197282.1"/>
    <property type="molecule type" value="Genomic_DNA"/>
</dbReference>
<organism evidence="1 2">
    <name type="scientific">Flavobacterium bizetiae</name>
    <dbReference type="NCBI Taxonomy" id="2704140"/>
    <lineage>
        <taxon>Bacteria</taxon>
        <taxon>Pseudomonadati</taxon>
        <taxon>Bacteroidota</taxon>
        <taxon>Flavobacteriia</taxon>
        <taxon>Flavobacteriales</taxon>
        <taxon>Flavobacteriaceae</taxon>
        <taxon>Flavobacterium</taxon>
    </lineage>
</organism>
<dbReference type="Proteomes" id="UP000479938">
    <property type="component" value="Unassembled WGS sequence"/>
</dbReference>
<sequence>MKIRYQQKGVRDDKNDLIPFKANSIEDSLSVFFAATEKDLRIGSIHLGLFAALLRYYSICGFVNPIKAYSYQIMPLAKISARTTYHRHIRELSQYGYIRYEASFKKNKPSCIYLLGIADRLTN</sequence>
<evidence type="ECO:0000313" key="2">
    <source>
        <dbReference type="Proteomes" id="UP000479938"/>
    </source>
</evidence>
<proteinExistence type="predicted"/>
<evidence type="ECO:0000313" key="1">
    <source>
        <dbReference type="EMBL" id="CAA9197282.1"/>
    </source>
</evidence>
<accession>A0A6J4GG61</accession>
<evidence type="ECO:0008006" key="3">
    <source>
        <dbReference type="Google" id="ProtNLM"/>
    </source>
</evidence>
<name>A0A6J4GG61_9FLAO</name>
<gene>
    <name evidence="1" type="ORF">FLA105534_01555</name>
</gene>
<keyword evidence="2" id="KW-1185">Reference proteome</keyword>
<reference evidence="1 2" key="1">
    <citation type="submission" date="2020-02" db="EMBL/GenBank/DDBJ databases">
        <authorList>
            <person name="Criscuolo A."/>
        </authorList>
    </citation>
    <scope>NUCLEOTIDE SEQUENCE [LARGE SCALE GENOMIC DNA]</scope>
    <source>
        <strain evidence="1">CIP105534</strain>
    </source>
</reference>
<protein>
    <recommendedName>
        <fullName evidence="3">Helix-turn-helix domain-containing protein</fullName>
    </recommendedName>
</protein>